<evidence type="ECO:0000313" key="15">
    <source>
        <dbReference type="EMBL" id="SDC01657.1"/>
    </source>
</evidence>
<protein>
    <recommendedName>
        <fullName evidence="2">pyridoxal kinase</fullName>
        <ecNumber evidence="2">2.7.1.35</ecNumber>
    </recommendedName>
    <alternativeName>
        <fullName evidence="10">PN/PL/PM kinase</fullName>
    </alternativeName>
    <alternativeName>
        <fullName evidence="11">Pyridoxal kinase</fullName>
    </alternativeName>
    <alternativeName>
        <fullName evidence="9">Pyridoxamine kinase</fullName>
    </alternativeName>
    <alternativeName>
        <fullName evidence="12">Vitamin B6 kinase</fullName>
    </alternativeName>
</protein>
<dbReference type="GO" id="GO:0009228">
    <property type="term" value="P:thiamine biosynthetic process"/>
    <property type="evidence" value="ECO:0007669"/>
    <property type="project" value="InterPro"/>
</dbReference>
<keyword evidence="3" id="KW-0808">Transferase</keyword>
<keyword evidence="4" id="KW-0479">Metal-binding</keyword>
<sequence length="294" mass="31687">MDMEEKEYNTTSYKNDSMYEKGVTDMKKALTIAGSDSSGGAGIQADLKTMQEFGVYGMSAVTTIVAMDPYNSWHHNVFPVDVNTVKEQLNTIVVGAGVDAVKTGMLGSPEIIELAASMIEENNIPNVVIDPVMVCKGADEELQPENTVSLREKLVPLATVITPNLFEAAKLAQMPLIHSVEEMKEAAQKIHALGAKYVLVKGGSKLETDKAIDVLYDGENFEILESENVDTTYTHGAGCTSSAAICALLANGSSVKEAVYEAKTFITEAIRGGFKLNEYVGPVNHGARKSMPQR</sequence>
<dbReference type="GO" id="GO:0008972">
    <property type="term" value="F:phosphomethylpyrimidine kinase activity"/>
    <property type="evidence" value="ECO:0007669"/>
    <property type="project" value="InterPro"/>
</dbReference>
<dbReference type="InterPro" id="IPR004399">
    <property type="entry name" value="HMP/HMP-P_kinase_dom"/>
</dbReference>
<evidence type="ECO:0000313" key="16">
    <source>
        <dbReference type="Proteomes" id="UP000198666"/>
    </source>
</evidence>
<reference evidence="16" key="1">
    <citation type="submission" date="2016-10" db="EMBL/GenBank/DDBJ databases">
        <authorList>
            <person name="Varghese N."/>
            <person name="Submissions S."/>
        </authorList>
    </citation>
    <scope>NUCLEOTIDE SEQUENCE [LARGE SCALE GENOMIC DNA]</scope>
    <source>
        <strain evidence="16">DSM 21620</strain>
    </source>
</reference>
<dbReference type="NCBIfam" id="NF009259">
    <property type="entry name" value="PRK12616.1"/>
    <property type="match status" value="1"/>
</dbReference>
<dbReference type="InterPro" id="IPR029056">
    <property type="entry name" value="Ribokinase-like"/>
</dbReference>
<dbReference type="Pfam" id="PF08543">
    <property type="entry name" value="Phos_pyr_kin"/>
    <property type="match status" value="1"/>
</dbReference>
<feature type="domain" description="Pyridoxamine kinase/Phosphomethylpyrimidine kinase" evidence="14">
    <location>
        <begin position="36"/>
        <end position="284"/>
    </location>
</feature>
<dbReference type="GO" id="GO:0008902">
    <property type="term" value="F:hydroxymethylpyrimidine kinase activity"/>
    <property type="evidence" value="ECO:0007669"/>
    <property type="project" value="TreeGrafter"/>
</dbReference>
<evidence type="ECO:0000256" key="1">
    <source>
        <dbReference type="ARBA" id="ARBA00009879"/>
    </source>
</evidence>
<dbReference type="Gene3D" id="3.40.1190.20">
    <property type="match status" value="1"/>
</dbReference>
<evidence type="ECO:0000256" key="2">
    <source>
        <dbReference type="ARBA" id="ARBA00012104"/>
    </source>
</evidence>
<keyword evidence="16" id="KW-1185">Reference proteome</keyword>
<name>A0A1G6I542_9BACI</name>
<dbReference type="PANTHER" id="PTHR20858:SF19">
    <property type="entry name" value="PYRIDOXINE KINASE"/>
    <property type="match status" value="1"/>
</dbReference>
<evidence type="ECO:0000256" key="5">
    <source>
        <dbReference type="ARBA" id="ARBA00022741"/>
    </source>
</evidence>
<evidence type="ECO:0000256" key="9">
    <source>
        <dbReference type="ARBA" id="ARBA00042307"/>
    </source>
</evidence>
<dbReference type="GO" id="GO:0005829">
    <property type="term" value="C:cytosol"/>
    <property type="evidence" value="ECO:0007669"/>
    <property type="project" value="TreeGrafter"/>
</dbReference>
<gene>
    <name evidence="15" type="ORF">SAMN05421663_101155</name>
</gene>
<evidence type="ECO:0000256" key="6">
    <source>
        <dbReference type="ARBA" id="ARBA00022777"/>
    </source>
</evidence>
<proteinExistence type="inferred from homology"/>
<dbReference type="EMBL" id="FMZB01000001">
    <property type="protein sequence ID" value="SDC01657.1"/>
    <property type="molecule type" value="Genomic_DNA"/>
</dbReference>
<evidence type="ECO:0000256" key="11">
    <source>
        <dbReference type="ARBA" id="ARBA00042396"/>
    </source>
</evidence>
<dbReference type="EC" id="2.7.1.35" evidence="2"/>
<dbReference type="NCBIfam" id="TIGR00097">
    <property type="entry name" value="HMP-P_kinase"/>
    <property type="match status" value="1"/>
</dbReference>
<evidence type="ECO:0000259" key="14">
    <source>
        <dbReference type="Pfam" id="PF08543"/>
    </source>
</evidence>
<dbReference type="GO" id="GO:0008478">
    <property type="term" value="F:pyridoxal kinase activity"/>
    <property type="evidence" value="ECO:0007669"/>
    <property type="project" value="UniProtKB-EC"/>
</dbReference>
<evidence type="ECO:0000256" key="3">
    <source>
        <dbReference type="ARBA" id="ARBA00022679"/>
    </source>
</evidence>
<evidence type="ECO:0000256" key="8">
    <source>
        <dbReference type="ARBA" id="ARBA00022842"/>
    </source>
</evidence>
<keyword evidence="8" id="KW-0460">Magnesium</keyword>
<evidence type="ECO:0000256" key="7">
    <source>
        <dbReference type="ARBA" id="ARBA00022840"/>
    </source>
</evidence>
<dbReference type="GO" id="GO:0005524">
    <property type="term" value="F:ATP binding"/>
    <property type="evidence" value="ECO:0007669"/>
    <property type="project" value="UniProtKB-KW"/>
</dbReference>
<keyword evidence="5" id="KW-0547">Nucleotide-binding</keyword>
<dbReference type="InterPro" id="IPR013749">
    <property type="entry name" value="PM/HMP-P_kinase-1"/>
</dbReference>
<evidence type="ECO:0000256" key="13">
    <source>
        <dbReference type="ARBA" id="ARBA00049293"/>
    </source>
</evidence>
<dbReference type="CDD" id="cd01169">
    <property type="entry name" value="HMPP_kinase"/>
    <property type="match status" value="1"/>
</dbReference>
<organism evidence="15 16">
    <name type="scientific">Terribacillus halophilus</name>
    <dbReference type="NCBI Taxonomy" id="361279"/>
    <lineage>
        <taxon>Bacteria</taxon>
        <taxon>Bacillati</taxon>
        <taxon>Bacillota</taxon>
        <taxon>Bacilli</taxon>
        <taxon>Bacillales</taxon>
        <taxon>Bacillaceae</taxon>
        <taxon>Terribacillus</taxon>
    </lineage>
</organism>
<accession>A0A1G6I542</accession>
<dbReference type="PANTHER" id="PTHR20858">
    <property type="entry name" value="PHOSPHOMETHYLPYRIMIDINE KINASE"/>
    <property type="match status" value="1"/>
</dbReference>
<keyword evidence="7" id="KW-0067">ATP-binding</keyword>
<keyword evidence="6 15" id="KW-0418">Kinase</keyword>
<dbReference type="SUPFAM" id="SSF53613">
    <property type="entry name" value="Ribokinase-like"/>
    <property type="match status" value="1"/>
</dbReference>
<comment type="catalytic activity">
    <reaction evidence="13">
        <text>pyridoxal + ATP = pyridoxal 5'-phosphate + ADP + H(+)</text>
        <dbReference type="Rhea" id="RHEA:10224"/>
        <dbReference type="ChEBI" id="CHEBI:15378"/>
        <dbReference type="ChEBI" id="CHEBI:17310"/>
        <dbReference type="ChEBI" id="CHEBI:30616"/>
        <dbReference type="ChEBI" id="CHEBI:456216"/>
        <dbReference type="ChEBI" id="CHEBI:597326"/>
        <dbReference type="EC" id="2.7.1.35"/>
    </reaction>
</comment>
<comment type="similarity">
    <text evidence="1">Belongs to the ThiD family.</text>
</comment>
<dbReference type="STRING" id="361279.SAMN05421663_101155"/>
<evidence type="ECO:0000256" key="12">
    <source>
        <dbReference type="ARBA" id="ARBA00042531"/>
    </source>
</evidence>
<dbReference type="GO" id="GO:0046872">
    <property type="term" value="F:metal ion binding"/>
    <property type="evidence" value="ECO:0007669"/>
    <property type="project" value="UniProtKB-KW"/>
</dbReference>
<evidence type="ECO:0000256" key="10">
    <source>
        <dbReference type="ARBA" id="ARBA00042348"/>
    </source>
</evidence>
<dbReference type="NCBIfam" id="NF009077">
    <property type="entry name" value="PRK12412.1"/>
    <property type="match status" value="1"/>
</dbReference>
<evidence type="ECO:0000256" key="4">
    <source>
        <dbReference type="ARBA" id="ARBA00022723"/>
    </source>
</evidence>
<dbReference type="Proteomes" id="UP000198666">
    <property type="component" value="Unassembled WGS sequence"/>
</dbReference>
<dbReference type="FunFam" id="3.40.1190.20:FF:000003">
    <property type="entry name" value="Phosphomethylpyrimidine kinase ThiD"/>
    <property type="match status" value="1"/>
</dbReference>
<dbReference type="AlphaFoldDB" id="A0A1G6I542"/>